<dbReference type="EMBL" id="BAAATA010000011">
    <property type="protein sequence ID" value="GAA2487466.1"/>
    <property type="molecule type" value="Genomic_DNA"/>
</dbReference>
<sequence length="192" mass="18745">MQVAALTVAALVGVGALAVQAAESAPEAAAQPQATASPSASPTASARPTAEAGGDGAGEPGAASPAVPAQSGSGKRVVYSPADGRVWLVGADGEAVRTFTVVPAPLTPAPGEYRVTSMSPPGGQVQGSDGVPVEHIVRFAVVDGAAVGFSAAVDGSLPTPTPGQQTGGIREKRTDGKALWEFAEVGTPVVVV</sequence>
<feature type="signal peptide" evidence="2">
    <location>
        <begin position="1"/>
        <end position="21"/>
    </location>
</feature>
<evidence type="ECO:0000256" key="2">
    <source>
        <dbReference type="SAM" id="SignalP"/>
    </source>
</evidence>
<protein>
    <recommendedName>
        <fullName evidence="5">L,D-transpeptidase</fullName>
    </recommendedName>
</protein>
<evidence type="ECO:0008006" key="5">
    <source>
        <dbReference type="Google" id="ProtNLM"/>
    </source>
</evidence>
<comment type="caution">
    <text evidence="3">The sequence shown here is derived from an EMBL/GenBank/DDBJ whole genome shotgun (WGS) entry which is preliminary data.</text>
</comment>
<keyword evidence="4" id="KW-1185">Reference proteome</keyword>
<dbReference type="Proteomes" id="UP001501358">
    <property type="component" value="Unassembled WGS sequence"/>
</dbReference>
<evidence type="ECO:0000256" key="1">
    <source>
        <dbReference type="SAM" id="MobiDB-lite"/>
    </source>
</evidence>
<dbReference type="InterPro" id="IPR005490">
    <property type="entry name" value="LD_TPept_cat_dom"/>
</dbReference>
<feature type="compositionally biased region" description="Low complexity" evidence="1">
    <location>
        <begin position="60"/>
        <end position="69"/>
    </location>
</feature>
<feature type="compositionally biased region" description="Low complexity" evidence="1">
    <location>
        <begin position="29"/>
        <end position="52"/>
    </location>
</feature>
<evidence type="ECO:0000313" key="3">
    <source>
        <dbReference type="EMBL" id="GAA2487466.1"/>
    </source>
</evidence>
<organism evidence="3 4">
    <name type="scientific">Streptomyces thermolineatus</name>
    <dbReference type="NCBI Taxonomy" id="44033"/>
    <lineage>
        <taxon>Bacteria</taxon>
        <taxon>Bacillati</taxon>
        <taxon>Actinomycetota</taxon>
        <taxon>Actinomycetes</taxon>
        <taxon>Kitasatosporales</taxon>
        <taxon>Streptomycetaceae</taxon>
        <taxon>Streptomyces</taxon>
    </lineage>
</organism>
<name>A0ABN3LQZ2_9ACTN</name>
<accession>A0ABN3LQZ2</accession>
<feature type="region of interest" description="Disordered" evidence="1">
    <location>
        <begin position="29"/>
        <end position="76"/>
    </location>
</feature>
<gene>
    <name evidence="3" type="ORF">GCM10010406_24530</name>
</gene>
<reference evidence="3 4" key="1">
    <citation type="journal article" date="2019" name="Int. J. Syst. Evol. Microbiol.">
        <title>The Global Catalogue of Microorganisms (GCM) 10K type strain sequencing project: providing services to taxonomists for standard genome sequencing and annotation.</title>
        <authorList>
            <consortium name="The Broad Institute Genomics Platform"/>
            <consortium name="The Broad Institute Genome Sequencing Center for Infectious Disease"/>
            <person name="Wu L."/>
            <person name="Ma J."/>
        </authorList>
    </citation>
    <scope>NUCLEOTIDE SEQUENCE [LARGE SCALE GENOMIC DNA]</scope>
    <source>
        <strain evidence="3 4">JCM 6307</strain>
    </source>
</reference>
<proteinExistence type="predicted"/>
<feature type="chain" id="PRO_5046373983" description="L,D-transpeptidase" evidence="2">
    <location>
        <begin position="22"/>
        <end position="192"/>
    </location>
</feature>
<keyword evidence="2" id="KW-0732">Signal</keyword>
<evidence type="ECO:0000313" key="4">
    <source>
        <dbReference type="Proteomes" id="UP001501358"/>
    </source>
</evidence>
<dbReference type="CDD" id="cd16913">
    <property type="entry name" value="YkuD_like"/>
    <property type="match status" value="1"/>
</dbReference>